<dbReference type="PANTHER" id="PTHR36437:SF2">
    <property type="entry name" value="GLYOXALASE_BLEOMYCIN RESISTANCE PROTEIN_DIOXYGENASE"/>
    <property type="match status" value="1"/>
</dbReference>
<dbReference type="InterPro" id="IPR004360">
    <property type="entry name" value="Glyas_Fos-R_dOase_dom"/>
</dbReference>
<proteinExistence type="predicted"/>
<dbReference type="InterPro" id="IPR037523">
    <property type="entry name" value="VOC_core"/>
</dbReference>
<dbReference type="SUPFAM" id="SSF54593">
    <property type="entry name" value="Glyoxalase/Bleomycin resistance protein/Dihydroxybiphenyl dioxygenase"/>
    <property type="match status" value="1"/>
</dbReference>
<comment type="caution">
    <text evidence="2">The sequence shown here is derived from an EMBL/GenBank/DDBJ whole genome shotgun (WGS) entry which is preliminary data.</text>
</comment>
<reference evidence="2 3" key="1">
    <citation type="submission" date="2018-05" db="EMBL/GenBank/DDBJ databases">
        <title>Micromonospora atacamensis sp. nov., a novel actinobacteria isolated from high altitude Atacama Desert soil.</title>
        <authorList>
            <person name="Carro L."/>
            <person name="Golinska P."/>
            <person name="Klenk H.-P."/>
            <person name="Goodfellow M."/>
        </authorList>
    </citation>
    <scope>NUCLEOTIDE SEQUENCE [LARGE SCALE GENOMIC DNA]</scope>
    <source>
        <strain evidence="2 3">5R2A7</strain>
    </source>
</reference>
<sequence length="125" mass="13495">MTVTHVQLLSVPVADQDRARDFYVDVLGFDLVWDNPMGPDGGRWVQVAPPGAATALTLVTWFPTMPPGSLKGLVLETDDLDADVARLRDRGVDFANGGIQSAPWGRYATFDDPDGNGIVLQATRV</sequence>
<dbReference type="RefSeq" id="WP_109819658.1">
    <property type="nucleotide sequence ID" value="NZ_QGKR01000275.1"/>
</dbReference>
<evidence type="ECO:0000313" key="3">
    <source>
        <dbReference type="Proteomes" id="UP000245410"/>
    </source>
</evidence>
<organism evidence="2 3">
    <name type="scientific">Micromonospora acroterricola</name>
    <dbReference type="NCBI Taxonomy" id="2202421"/>
    <lineage>
        <taxon>Bacteria</taxon>
        <taxon>Bacillati</taxon>
        <taxon>Actinomycetota</taxon>
        <taxon>Actinomycetes</taxon>
        <taxon>Micromonosporales</taxon>
        <taxon>Micromonosporaceae</taxon>
        <taxon>Micromonospora</taxon>
    </lineage>
</organism>
<evidence type="ECO:0000313" key="2">
    <source>
        <dbReference type="EMBL" id="PWR06016.1"/>
    </source>
</evidence>
<dbReference type="OrthoDB" id="197463at2"/>
<dbReference type="PANTHER" id="PTHR36437">
    <property type="entry name" value="GLYOXALASE/BLEOMYCIN RESISTANCE PROTEIN/DIOXYGENASE"/>
    <property type="match status" value="1"/>
</dbReference>
<dbReference type="InterPro" id="IPR029068">
    <property type="entry name" value="Glyas_Bleomycin-R_OHBP_Dase"/>
</dbReference>
<name>A0A317CWW3_9ACTN</name>
<feature type="domain" description="VOC" evidence="1">
    <location>
        <begin position="2"/>
        <end position="123"/>
    </location>
</feature>
<dbReference type="PROSITE" id="PS51819">
    <property type="entry name" value="VOC"/>
    <property type="match status" value="1"/>
</dbReference>
<keyword evidence="3" id="KW-1185">Reference proteome</keyword>
<accession>A0A317CWW3</accession>
<gene>
    <name evidence="2" type="ORF">DKT68_24010</name>
</gene>
<dbReference type="Pfam" id="PF00903">
    <property type="entry name" value="Glyoxalase"/>
    <property type="match status" value="1"/>
</dbReference>
<evidence type="ECO:0000259" key="1">
    <source>
        <dbReference type="PROSITE" id="PS51819"/>
    </source>
</evidence>
<protein>
    <recommendedName>
        <fullName evidence="1">VOC domain-containing protein</fullName>
    </recommendedName>
</protein>
<dbReference type="AlphaFoldDB" id="A0A317CWW3"/>
<dbReference type="Proteomes" id="UP000245410">
    <property type="component" value="Unassembled WGS sequence"/>
</dbReference>
<dbReference type="Gene3D" id="3.10.180.10">
    <property type="entry name" value="2,3-Dihydroxybiphenyl 1,2-Dioxygenase, domain 1"/>
    <property type="match status" value="1"/>
</dbReference>
<dbReference type="EMBL" id="QGKR01000275">
    <property type="protein sequence ID" value="PWR06016.1"/>
    <property type="molecule type" value="Genomic_DNA"/>
</dbReference>